<dbReference type="AlphaFoldDB" id="A0A0S7C138"/>
<reference evidence="1" key="1">
    <citation type="journal article" date="2015" name="Genome Announc.">
        <title>Draft Genome Sequence of Bacteroidales Strain TBC1, a Novel Isolate from a Methanogenic Wastewater Treatment System.</title>
        <authorList>
            <person name="Tourlousse D.M."/>
            <person name="Matsuura N."/>
            <person name="Sun L."/>
            <person name="Toyonaga M."/>
            <person name="Kuroda K."/>
            <person name="Ohashi A."/>
            <person name="Cruz R."/>
            <person name="Yamaguchi T."/>
            <person name="Sekiguchi Y."/>
        </authorList>
    </citation>
    <scope>NUCLEOTIDE SEQUENCE [LARGE SCALE GENOMIC DNA]</scope>
    <source>
        <strain evidence="1">TBC1</strain>
    </source>
</reference>
<dbReference type="InterPro" id="IPR037883">
    <property type="entry name" value="Knr4/Smi1-like_sf"/>
</dbReference>
<dbReference type="EMBL" id="DF968183">
    <property type="protein sequence ID" value="GAP44290.1"/>
    <property type="molecule type" value="Genomic_DNA"/>
</dbReference>
<sequence length="146" mass="17011">MNMRAKNTRETITRASALPFAETYKPCDTDQLEKFIDRLITSGHGWSDEITDFLTISNGFFYNGIYVYSLGSDETPDFMDMITANLQWDIADRLPGCVMFGRSDEEVYVYNQPENKFQILDLTGWDEYYAFDTMNELLEFVISERI</sequence>
<dbReference type="Proteomes" id="UP000053091">
    <property type="component" value="Unassembled WGS sequence"/>
</dbReference>
<dbReference type="STRING" id="1678841.TBC1_1291"/>
<organism evidence="1">
    <name type="scientific">Lentimicrobium saccharophilum</name>
    <dbReference type="NCBI Taxonomy" id="1678841"/>
    <lineage>
        <taxon>Bacteria</taxon>
        <taxon>Pseudomonadati</taxon>
        <taxon>Bacteroidota</taxon>
        <taxon>Bacteroidia</taxon>
        <taxon>Bacteroidales</taxon>
        <taxon>Lentimicrobiaceae</taxon>
        <taxon>Lentimicrobium</taxon>
    </lineage>
</organism>
<protein>
    <recommendedName>
        <fullName evidence="3">SMI1/KNR4 family protein</fullName>
    </recommendedName>
</protein>
<gene>
    <name evidence="1" type="ORF">TBC1_1291</name>
</gene>
<dbReference type="NCBIfam" id="NF038335">
    <property type="entry name" value="YPO0640_fam"/>
    <property type="match status" value="1"/>
</dbReference>
<evidence type="ECO:0008006" key="3">
    <source>
        <dbReference type="Google" id="ProtNLM"/>
    </source>
</evidence>
<name>A0A0S7C138_9BACT</name>
<dbReference type="SUPFAM" id="SSF160631">
    <property type="entry name" value="SMI1/KNR4-like"/>
    <property type="match status" value="1"/>
</dbReference>
<accession>A0A0S7C138</accession>
<keyword evidence="2" id="KW-1185">Reference proteome</keyword>
<evidence type="ECO:0000313" key="1">
    <source>
        <dbReference type="EMBL" id="GAP44290.1"/>
    </source>
</evidence>
<proteinExistence type="predicted"/>
<evidence type="ECO:0000313" key="2">
    <source>
        <dbReference type="Proteomes" id="UP000053091"/>
    </source>
</evidence>